<dbReference type="Proteomes" id="UP000887540">
    <property type="component" value="Unplaced"/>
</dbReference>
<protein>
    <submittedName>
        <fullName evidence="3">Uncharacterized protein</fullName>
    </submittedName>
</protein>
<feature type="region of interest" description="Disordered" evidence="1">
    <location>
        <begin position="101"/>
        <end position="123"/>
    </location>
</feature>
<dbReference type="GO" id="GO:0003676">
    <property type="term" value="F:nucleic acid binding"/>
    <property type="evidence" value="ECO:0007669"/>
    <property type="project" value="InterPro"/>
</dbReference>
<name>A0A914CX92_9BILA</name>
<reference evidence="3" key="1">
    <citation type="submission" date="2022-11" db="UniProtKB">
        <authorList>
            <consortium name="WormBaseParasite"/>
        </authorList>
    </citation>
    <scope>IDENTIFICATION</scope>
</reference>
<organism evidence="2 3">
    <name type="scientific">Acrobeloides nanus</name>
    <dbReference type="NCBI Taxonomy" id="290746"/>
    <lineage>
        <taxon>Eukaryota</taxon>
        <taxon>Metazoa</taxon>
        <taxon>Ecdysozoa</taxon>
        <taxon>Nematoda</taxon>
        <taxon>Chromadorea</taxon>
        <taxon>Rhabditida</taxon>
        <taxon>Tylenchina</taxon>
        <taxon>Cephalobomorpha</taxon>
        <taxon>Cephaloboidea</taxon>
        <taxon>Cephalobidae</taxon>
        <taxon>Acrobeloides</taxon>
    </lineage>
</organism>
<proteinExistence type="predicted"/>
<dbReference type="AlphaFoldDB" id="A0A914CX92"/>
<dbReference type="WBParaSite" id="ACRNAN_scaffold15863.g29384.t1">
    <property type="protein sequence ID" value="ACRNAN_scaffold15863.g29384.t1"/>
    <property type="gene ID" value="ACRNAN_scaffold15863.g29384"/>
</dbReference>
<evidence type="ECO:0000256" key="1">
    <source>
        <dbReference type="SAM" id="MobiDB-lite"/>
    </source>
</evidence>
<evidence type="ECO:0000313" key="3">
    <source>
        <dbReference type="WBParaSite" id="ACRNAN_scaffold15863.g29384.t1"/>
    </source>
</evidence>
<dbReference type="Gene3D" id="3.30.420.10">
    <property type="entry name" value="Ribonuclease H-like superfamily/Ribonuclease H"/>
    <property type="match status" value="1"/>
</dbReference>
<evidence type="ECO:0000313" key="2">
    <source>
        <dbReference type="Proteomes" id="UP000887540"/>
    </source>
</evidence>
<accession>A0A914CX92</accession>
<keyword evidence="2" id="KW-1185">Reference proteome</keyword>
<dbReference type="InterPro" id="IPR036397">
    <property type="entry name" value="RNaseH_sf"/>
</dbReference>
<sequence length="123" mass="14322">MTIYDACKRIHMNQGNVVRKNFIYQQDGAPAHKHKTTQRFLEGQAEFIRAEDWSGYSPDANPCDYRLNAWLKQKVYEKGIPNNLEELKERTIKLGMSLIQKKSEDGCESSGRDWRKSSKKEDP</sequence>